<dbReference type="RefSeq" id="WP_025293140.1">
    <property type="nucleotide sequence ID" value="NZ_CP006644.1"/>
</dbReference>
<evidence type="ECO:0008006" key="5">
    <source>
        <dbReference type="Google" id="ProtNLM"/>
    </source>
</evidence>
<keyword evidence="2" id="KW-0808">Transferase</keyword>
<dbReference type="eggNOG" id="COG3897">
    <property type="taxonomic scope" value="Bacteria"/>
</dbReference>
<dbReference type="Proteomes" id="UP000018851">
    <property type="component" value="Chromosome"/>
</dbReference>
<accession>W0AEH0</accession>
<dbReference type="PANTHER" id="PTHR43648">
    <property type="entry name" value="ELECTRON TRANSFER FLAVOPROTEIN BETA SUBUNIT LYSINE METHYLTRANSFERASE"/>
    <property type="match status" value="1"/>
</dbReference>
<dbReference type="GO" id="GO:0032259">
    <property type="term" value="P:methylation"/>
    <property type="evidence" value="ECO:0007669"/>
    <property type="project" value="UniProtKB-KW"/>
</dbReference>
<dbReference type="STRING" id="1123269.NX02_16315"/>
<dbReference type="Pfam" id="PF06325">
    <property type="entry name" value="PrmA"/>
    <property type="match status" value="1"/>
</dbReference>
<dbReference type="PATRIC" id="fig|1123269.5.peg.3194"/>
<proteinExistence type="predicted"/>
<evidence type="ECO:0000313" key="4">
    <source>
        <dbReference type="Proteomes" id="UP000018851"/>
    </source>
</evidence>
<evidence type="ECO:0000256" key="1">
    <source>
        <dbReference type="ARBA" id="ARBA00022603"/>
    </source>
</evidence>
<evidence type="ECO:0000313" key="3">
    <source>
        <dbReference type="EMBL" id="AHE54942.1"/>
    </source>
</evidence>
<dbReference type="KEGG" id="ssan:NX02_16315"/>
<keyword evidence="4" id="KW-1185">Reference proteome</keyword>
<gene>
    <name evidence="3" type="ORF">NX02_16315</name>
</gene>
<dbReference type="InterPro" id="IPR029063">
    <property type="entry name" value="SAM-dependent_MTases_sf"/>
</dbReference>
<name>W0AEH0_9SPHN</name>
<dbReference type="AlphaFoldDB" id="W0AEH0"/>
<dbReference type="HOGENOM" id="CLU_074455_1_0_5"/>
<dbReference type="Gene3D" id="3.40.50.150">
    <property type="entry name" value="Vaccinia Virus protein VP39"/>
    <property type="match status" value="1"/>
</dbReference>
<organism evidence="3 4">
    <name type="scientific">Sphingomonas sanxanigenens DSM 19645 = NX02</name>
    <dbReference type="NCBI Taxonomy" id="1123269"/>
    <lineage>
        <taxon>Bacteria</taxon>
        <taxon>Pseudomonadati</taxon>
        <taxon>Pseudomonadota</taxon>
        <taxon>Alphaproteobacteria</taxon>
        <taxon>Sphingomonadales</taxon>
        <taxon>Sphingomonadaceae</taxon>
        <taxon>Sphingomonas</taxon>
    </lineage>
</organism>
<sequence>MTLDDAAVAAFITANLPLVETPGIPEIRLHQAAPTSGLHRLAAGTKTFASPYWAYRWGGGLALARHVLDRPESVAGRRVLDLGAGSGLVGIAAALAGAAEVRAVDVDRHATIAAGLNAVANGVRIAAETGDLTRGGAPDTGLILVGDLFYAPALARRVTRFLDRCVGAGIDVLVGDPARAHLALSRLEEIGRYAVTETGVSKPGFVYRYRAKD</sequence>
<protein>
    <recommendedName>
        <fullName evidence="5">Methyltransferase</fullName>
    </recommendedName>
</protein>
<keyword evidence="1" id="KW-0489">Methyltransferase</keyword>
<dbReference type="EMBL" id="CP006644">
    <property type="protein sequence ID" value="AHE54942.1"/>
    <property type="molecule type" value="Genomic_DNA"/>
</dbReference>
<dbReference type="SUPFAM" id="SSF53335">
    <property type="entry name" value="S-adenosyl-L-methionine-dependent methyltransferases"/>
    <property type="match status" value="1"/>
</dbReference>
<dbReference type="InterPro" id="IPR050078">
    <property type="entry name" value="Ribosomal_L11_MeTrfase_PrmA"/>
</dbReference>
<evidence type="ECO:0000256" key="2">
    <source>
        <dbReference type="ARBA" id="ARBA00022679"/>
    </source>
</evidence>
<dbReference type="GO" id="GO:0016279">
    <property type="term" value="F:protein-lysine N-methyltransferase activity"/>
    <property type="evidence" value="ECO:0007669"/>
    <property type="project" value="TreeGrafter"/>
</dbReference>
<reference evidence="3 4" key="1">
    <citation type="submission" date="2013-07" db="EMBL/GenBank/DDBJ databases">
        <title>Completed genome of Sphingomonas sanxanigenens NX02.</title>
        <authorList>
            <person name="Ma T."/>
            <person name="Huang H."/>
            <person name="Wu M."/>
            <person name="Li X."/>
            <person name="Li G."/>
        </authorList>
    </citation>
    <scope>NUCLEOTIDE SEQUENCE [LARGE SCALE GENOMIC DNA]</scope>
    <source>
        <strain evidence="3 4">NX02</strain>
    </source>
</reference>
<dbReference type="PANTHER" id="PTHR43648:SF1">
    <property type="entry name" value="ELECTRON TRANSFER FLAVOPROTEIN BETA SUBUNIT LYSINE METHYLTRANSFERASE"/>
    <property type="match status" value="1"/>
</dbReference>